<protein>
    <recommendedName>
        <fullName evidence="2">VanZ-like domain-containing protein</fullName>
    </recommendedName>
</protein>
<feature type="transmembrane region" description="Helical" evidence="1">
    <location>
        <begin position="7"/>
        <end position="26"/>
    </location>
</feature>
<evidence type="ECO:0000313" key="3">
    <source>
        <dbReference type="EMBL" id="OZS77842.1"/>
    </source>
</evidence>
<accession>A0A264W2N9</accession>
<dbReference type="OrthoDB" id="4822551at2"/>
<comment type="caution">
    <text evidence="3">The sequence shown here is derived from an EMBL/GenBank/DDBJ whole genome shotgun (WGS) entry which is preliminary data.</text>
</comment>
<feature type="transmembrane region" description="Helical" evidence="1">
    <location>
        <begin position="132"/>
        <end position="152"/>
    </location>
</feature>
<evidence type="ECO:0000313" key="4">
    <source>
        <dbReference type="Proteomes" id="UP000217065"/>
    </source>
</evidence>
<dbReference type="RefSeq" id="WP_094943047.1">
    <property type="nucleotide sequence ID" value="NZ_NOKQ01000217.1"/>
</dbReference>
<dbReference type="InterPro" id="IPR053150">
    <property type="entry name" value="Teicoplanin_resist-assoc"/>
</dbReference>
<dbReference type="AlphaFoldDB" id="A0A264W2N9"/>
<keyword evidence="1" id="KW-0812">Transmembrane</keyword>
<keyword evidence="1" id="KW-1133">Transmembrane helix</keyword>
<dbReference type="EMBL" id="NOKQ01000217">
    <property type="protein sequence ID" value="OZS77842.1"/>
    <property type="molecule type" value="Genomic_DNA"/>
</dbReference>
<keyword evidence="1" id="KW-0472">Membrane</keyword>
<dbReference type="Pfam" id="PF04892">
    <property type="entry name" value="VanZ"/>
    <property type="match status" value="1"/>
</dbReference>
<dbReference type="PANTHER" id="PTHR36834">
    <property type="entry name" value="MEMBRANE PROTEIN-RELATED"/>
    <property type="match status" value="1"/>
</dbReference>
<organism evidence="3 4">
    <name type="scientific">Tetzosporium hominis</name>
    <dbReference type="NCBI Taxonomy" id="2020506"/>
    <lineage>
        <taxon>Bacteria</taxon>
        <taxon>Bacillati</taxon>
        <taxon>Bacillota</taxon>
        <taxon>Bacilli</taxon>
        <taxon>Bacillales</taxon>
        <taxon>Caryophanaceae</taxon>
        <taxon>Tetzosporium</taxon>
    </lineage>
</organism>
<gene>
    <name evidence="3" type="ORF">CF394_08795</name>
</gene>
<reference evidence="3 4" key="1">
    <citation type="submission" date="2017-07" db="EMBL/GenBank/DDBJ databases">
        <title>Tetzosporium hominis gen.nov. sp.nov.</title>
        <authorList>
            <person name="Tetz G."/>
            <person name="Tetz V."/>
        </authorList>
    </citation>
    <scope>NUCLEOTIDE SEQUENCE [LARGE SCALE GENOMIC DNA]</scope>
    <source>
        <strain evidence="3 4">VT-49</strain>
    </source>
</reference>
<feature type="domain" description="VanZ-like" evidence="2">
    <location>
        <begin position="13"/>
        <end position="148"/>
    </location>
</feature>
<evidence type="ECO:0000259" key="2">
    <source>
        <dbReference type="Pfam" id="PF04892"/>
    </source>
</evidence>
<proteinExistence type="predicted"/>
<evidence type="ECO:0000256" key="1">
    <source>
        <dbReference type="SAM" id="Phobius"/>
    </source>
</evidence>
<dbReference type="Proteomes" id="UP000217065">
    <property type="component" value="Unassembled WGS sequence"/>
</dbReference>
<dbReference type="InterPro" id="IPR006976">
    <property type="entry name" value="VanZ-like"/>
</dbReference>
<keyword evidence="4" id="KW-1185">Reference proteome</keyword>
<feature type="transmembrane region" description="Helical" evidence="1">
    <location>
        <begin position="99"/>
        <end position="120"/>
    </location>
</feature>
<feature type="transmembrane region" description="Helical" evidence="1">
    <location>
        <begin position="76"/>
        <end position="94"/>
    </location>
</feature>
<sequence length="167" mass="19309">MRIFTKGALWLTFLAYCALVVQFVVLKEMDAQSAVNNIFERQRPSEWTTNNFTLFETIGLYWNDSRIPWTVRISNLGGNVLGFVPFGLLFPLLFRWKPYLIVTVVFGFLFSLALELLQWFMAVGSFDVDDLLLNTVGVFVGYLAFRLLHLILPIRNYLNPQKTNRSS</sequence>
<name>A0A264W2N9_9BACL</name>
<dbReference type="PANTHER" id="PTHR36834:SF1">
    <property type="entry name" value="INTEGRAL MEMBRANE PROTEIN"/>
    <property type="match status" value="1"/>
</dbReference>